<evidence type="ECO:0000313" key="2">
    <source>
        <dbReference type="Proteomes" id="UP000093898"/>
    </source>
</evidence>
<organism evidence="1 2">
    <name type="scientific">Mycolicibacterium mucogenicum</name>
    <name type="common">Mycobacterium mucogenicum</name>
    <dbReference type="NCBI Taxonomy" id="56689"/>
    <lineage>
        <taxon>Bacteria</taxon>
        <taxon>Bacillati</taxon>
        <taxon>Actinomycetota</taxon>
        <taxon>Actinomycetes</taxon>
        <taxon>Mycobacteriales</taxon>
        <taxon>Mycobacteriaceae</taxon>
        <taxon>Mycolicibacterium</taxon>
    </lineage>
</organism>
<protein>
    <submittedName>
        <fullName evidence="1">Uncharacterized protein</fullName>
    </submittedName>
</protein>
<dbReference type="InterPro" id="IPR036514">
    <property type="entry name" value="SGNH_hydro_sf"/>
</dbReference>
<dbReference type="Proteomes" id="UP000093898">
    <property type="component" value="Unassembled WGS sequence"/>
</dbReference>
<dbReference type="Gene3D" id="3.40.50.1110">
    <property type="entry name" value="SGNH hydrolase"/>
    <property type="match status" value="1"/>
</dbReference>
<dbReference type="AlphaFoldDB" id="A0A1A3GLE0"/>
<name>A0A1A3GLE0_MYCMU</name>
<dbReference type="EMBL" id="LZLC01000250">
    <property type="protein sequence ID" value="OBJ36184.1"/>
    <property type="molecule type" value="Genomic_DNA"/>
</dbReference>
<comment type="caution">
    <text evidence="1">The sequence shown here is derived from an EMBL/GenBank/DDBJ whole genome shotgun (WGS) entry which is preliminary data.</text>
</comment>
<reference evidence="1 2" key="1">
    <citation type="submission" date="2016-06" db="EMBL/GenBank/DDBJ databases">
        <authorList>
            <person name="Kjaerup R.B."/>
            <person name="Dalgaard T.S."/>
            <person name="Juul-Madsen H.R."/>
        </authorList>
    </citation>
    <scope>NUCLEOTIDE SEQUENCE [LARGE SCALE GENOMIC DNA]</scope>
    <source>
        <strain evidence="1 2">1127319.6</strain>
    </source>
</reference>
<accession>A0A1A3GLE0</accession>
<dbReference type="SUPFAM" id="SSF52266">
    <property type="entry name" value="SGNH hydrolase"/>
    <property type="match status" value="1"/>
</dbReference>
<gene>
    <name evidence="1" type="ORF">A5630_07245</name>
</gene>
<evidence type="ECO:0000313" key="1">
    <source>
        <dbReference type="EMBL" id="OBJ36184.1"/>
    </source>
</evidence>
<sequence length="330" mass="34068">MSFMTAGKCMTSMSGSRNEPAGLAPVRCLVRLVSIMCLLPVLSCSAAAKPAAPHPACPPSQVVAWGDSLTYGLTQLGGVWGQARPTWLETVGVSLGVPTKNFGVPSQGSAEIAVRQGGLQPRVTLSGGRIPAKSRTPIRIDAINPPDGWSQYADAGTMTMHGVLGDVPGTLQHTLTPGVDAFAFVPDVPPDTDISVPAASAFSGDEGADYRGCFEIIWAGNNNSTQSAAITRDVASMVSSLPDSKRYLIVGIIPGISDALAQAYGPRFVDLRRWLATDGMAAAGVVPTAADRDAVASGTIPPSLTVDGTHFTQAAYTAIGRHLASLISVG</sequence>
<proteinExistence type="predicted"/>